<dbReference type="Proteomes" id="UP000269945">
    <property type="component" value="Unassembled WGS sequence"/>
</dbReference>
<evidence type="ECO:0000256" key="1">
    <source>
        <dbReference type="RuleBase" id="RU365010"/>
    </source>
</evidence>
<comment type="similarity">
    <text evidence="1">Belongs to the dynein light chain family.</text>
</comment>
<protein>
    <recommendedName>
        <fullName evidence="1">Dynein light chain</fullName>
    </recommendedName>
</protein>
<keyword evidence="1" id="KW-0505">Motor protein</keyword>
<keyword evidence="1" id="KW-0206">Cytoskeleton</keyword>
<dbReference type="Gene3D" id="3.30.740.10">
    <property type="entry name" value="Protein Inhibitor Of Neuronal Nitric Oxide Synthase"/>
    <property type="match status" value="1"/>
</dbReference>
<sequence length="109" mass="12713">MPEKKQWDLVRSITQALEKYNLEKAIVAHIQKFEKKYNPICRCIVWRNFGSQVTHEPKPFIHFHLGTWSCFGSSLFKDKDCVTHTQGSVQKQGLKPTFQIPETDVFGLF</sequence>
<dbReference type="InterPro" id="IPR001372">
    <property type="entry name" value="Dynein_light_chain_typ-1/2"/>
</dbReference>
<dbReference type="SUPFAM" id="SSF54648">
    <property type="entry name" value="DLC"/>
    <property type="match status" value="1"/>
</dbReference>
<accession>A0A9X9LH66</accession>
<proteinExistence type="inferred from homology"/>
<evidence type="ECO:0000313" key="2">
    <source>
        <dbReference type="EMBL" id="VCW67901.1"/>
    </source>
</evidence>
<dbReference type="PANTHER" id="PTHR11886:SF91">
    <property type="entry name" value="DYNEIN LIGHT CHAIN 1, CYTOPLASMIC"/>
    <property type="match status" value="1"/>
</dbReference>
<evidence type="ECO:0000313" key="3">
    <source>
        <dbReference type="Proteomes" id="UP000269945"/>
    </source>
</evidence>
<gene>
    <name evidence="2" type="ORF">BN2614_LOCUS2</name>
</gene>
<dbReference type="PANTHER" id="PTHR11886">
    <property type="entry name" value="DYNEIN LIGHT CHAIN"/>
    <property type="match status" value="1"/>
</dbReference>
<keyword evidence="1" id="KW-0963">Cytoplasm</keyword>
<keyword evidence="1" id="KW-0493">Microtubule</keyword>
<keyword evidence="1" id="KW-0243">Dynein</keyword>
<keyword evidence="3" id="KW-1185">Reference proteome</keyword>
<dbReference type="GO" id="GO:0044458">
    <property type="term" value="P:motile cilium assembly"/>
    <property type="evidence" value="ECO:0007669"/>
    <property type="project" value="TreeGrafter"/>
</dbReference>
<dbReference type="GO" id="GO:0005868">
    <property type="term" value="C:cytoplasmic dynein complex"/>
    <property type="evidence" value="ECO:0007669"/>
    <property type="project" value="TreeGrafter"/>
</dbReference>
<comment type="subcellular location">
    <subcellularLocation>
        <location evidence="1">Cytoplasm</location>
        <location evidence="1">Cytoskeleton</location>
    </subcellularLocation>
</comment>
<organism evidence="2 3">
    <name type="scientific">Gulo gulo</name>
    <name type="common">Wolverine</name>
    <name type="synonym">Gluton</name>
    <dbReference type="NCBI Taxonomy" id="48420"/>
    <lineage>
        <taxon>Eukaryota</taxon>
        <taxon>Metazoa</taxon>
        <taxon>Chordata</taxon>
        <taxon>Craniata</taxon>
        <taxon>Vertebrata</taxon>
        <taxon>Euteleostomi</taxon>
        <taxon>Mammalia</taxon>
        <taxon>Eutheria</taxon>
        <taxon>Laurasiatheria</taxon>
        <taxon>Carnivora</taxon>
        <taxon>Caniformia</taxon>
        <taxon>Musteloidea</taxon>
        <taxon>Mustelidae</taxon>
        <taxon>Guloninae</taxon>
        <taxon>Gulo</taxon>
    </lineage>
</organism>
<dbReference type="InterPro" id="IPR037177">
    <property type="entry name" value="DLC_sf"/>
</dbReference>
<dbReference type="AlphaFoldDB" id="A0A9X9LH66"/>
<dbReference type="EMBL" id="CYRY02003247">
    <property type="protein sequence ID" value="VCW67901.1"/>
    <property type="molecule type" value="Genomic_DNA"/>
</dbReference>
<dbReference type="GO" id="GO:0005874">
    <property type="term" value="C:microtubule"/>
    <property type="evidence" value="ECO:0007669"/>
    <property type="project" value="UniProtKB-KW"/>
</dbReference>
<dbReference type="SMART" id="SM01375">
    <property type="entry name" value="Dynein_light"/>
    <property type="match status" value="1"/>
</dbReference>
<dbReference type="GO" id="GO:0045505">
    <property type="term" value="F:dynein intermediate chain binding"/>
    <property type="evidence" value="ECO:0007669"/>
    <property type="project" value="TreeGrafter"/>
</dbReference>
<dbReference type="GO" id="GO:0035721">
    <property type="term" value="P:intraciliary retrograde transport"/>
    <property type="evidence" value="ECO:0007669"/>
    <property type="project" value="TreeGrafter"/>
</dbReference>
<name>A0A9X9LH66_GULGU</name>
<reference evidence="2 3" key="1">
    <citation type="submission" date="2018-10" db="EMBL/GenBank/DDBJ databases">
        <authorList>
            <person name="Ekblom R."/>
            <person name="Jareborg N."/>
        </authorList>
    </citation>
    <scope>NUCLEOTIDE SEQUENCE [LARGE SCALE GENOMIC DNA]</scope>
    <source>
        <tissue evidence="2">Muscle</tissue>
    </source>
</reference>
<dbReference type="Pfam" id="PF01221">
    <property type="entry name" value="Dynein_light"/>
    <property type="match status" value="1"/>
</dbReference>
<dbReference type="GO" id="GO:0005929">
    <property type="term" value="C:cilium"/>
    <property type="evidence" value="ECO:0007669"/>
    <property type="project" value="GOC"/>
</dbReference>
<comment type="caution">
    <text evidence="2">The sequence shown here is derived from an EMBL/GenBank/DDBJ whole genome shotgun (WGS) entry which is preliminary data.</text>
</comment>